<dbReference type="SUPFAM" id="SSF53756">
    <property type="entry name" value="UDP-Glycosyltransferase/glycogen phosphorylase"/>
    <property type="match status" value="1"/>
</dbReference>
<dbReference type="Pfam" id="PF00535">
    <property type="entry name" value="Glycos_transf_2"/>
    <property type="match status" value="1"/>
</dbReference>
<dbReference type="CDD" id="cd00761">
    <property type="entry name" value="Glyco_tranf_GTA_type"/>
    <property type="match status" value="1"/>
</dbReference>
<evidence type="ECO:0000259" key="2">
    <source>
        <dbReference type="Pfam" id="PF00535"/>
    </source>
</evidence>
<dbReference type="EMBL" id="JAUSTZ010000008">
    <property type="protein sequence ID" value="MDQ0227165.1"/>
    <property type="molecule type" value="Genomic_DNA"/>
</dbReference>
<keyword evidence="4" id="KW-1185">Reference proteome</keyword>
<name>A0ABT9Z798_9BACI</name>
<gene>
    <name evidence="3" type="ORF">J2S02_003510</name>
</gene>
<feature type="domain" description="Glycosyltransferase 2-like" evidence="2">
    <location>
        <begin position="43"/>
        <end position="187"/>
    </location>
</feature>
<dbReference type="PANTHER" id="PTHR22916">
    <property type="entry name" value="GLYCOSYLTRANSFERASE"/>
    <property type="match status" value="1"/>
</dbReference>
<dbReference type="InterPro" id="IPR001173">
    <property type="entry name" value="Glyco_trans_2-like"/>
</dbReference>
<evidence type="ECO:0000256" key="1">
    <source>
        <dbReference type="ARBA" id="ARBA00006739"/>
    </source>
</evidence>
<dbReference type="PANTHER" id="PTHR22916:SF3">
    <property type="entry name" value="UDP-GLCNAC:BETAGAL BETA-1,3-N-ACETYLGLUCOSAMINYLTRANSFERASE-LIKE PROTEIN 1"/>
    <property type="match status" value="1"/>
</dbReference>
<protein>
    <submittedName>
        <fullName evidence="3">Glycosyltransferase involved in cell wall biosynthesis</fullName>
    </submittedName>
</protein>
<sequence>MLKQDILKRLEKIQEIRANKLGYESPKVTTRKNEQALYEKGISIILPSYKGEKTILKCLESLVNQTLDASLFEVILIINGEKDQTEELVANFINERNIQNIKVVVLEEAGASIARNKGIKLASRQYCTFIDDDDYVSDNYLEEMYKLANQNTVVISQIYNVEENGNIQSSNVINRQILKSFVSNQTPYEKLHTVLTINACKLIPTMYVQKYQYDESLHSGEDIVFFTELVVKNDLNYVVVPYTKKAVYYRTLRDNSISRQAMTFDFNVNQRVAVISRLNELLESDEITPTKEDFVKRKINAQGSFIQKYYEEHKDEYQTIIDEISSKKLIYFPYTLLNEDKVEQLIISYCFPPYNDTAGNVMAKRMRESGMVSDVVYNMMDKVRKTNVSLNQMVDDLINVRLPINSQTSFSHWAHIKKFVDLGMEGIDELVEKNGVHKQVFSRAMWAASHFLAFEYKRKYPETKWIAEFSDPLLYDIEAKKRHVDITDQSYLKNLEEMVKKTGLPFPNDNNLFFWCEYLPFLFADELIFTNQNQYQYMMDVFPIEGIKDFVKDKVTIEPHPTLPERYYYIEDYEYPLLSDDHVNVAYFGNFYSKRNLNDLFEGLKFAKDEVKDRVLIHVFTAKPAELEAQLKDDPLEDSIIVNGFVDFYKFLNLCTKFDCLVVNDSTTKDNKPINPYLPSKLSDYKGSGSDIWGIFEEGSILSQSKDATYLSPLNDAKAAAMTFEKMVEKKFPTNQQ</sequence>
<comment type="similarity">
    <text evidence="1">Belongs to the glycosyltransferase 2 family.</text>
</comment>
<proteinExistence type="inferred from homology"/>
<evidence type="ECO:0000313" key="3">
    <source>
        <dbReference type="EMBL" id="MDQ0227165.1"/>
    </source>
</evidence>
<organism evidence="3 4">
    <name type="scientific">Metabacillus niabensis</name>
    <dbReference type="NCBI Taxonomy" id="324854"/>
    <lineage>
        <taxon>Bacteria</taxon>
        <taxon>Bacillati</taxon>
        <taxon>Bacillota</taxon>
        <taxon>Bacilli</taxon>
        <taxon>Bacillales</taxon>
        <taxon>Bacillaceae</taxon>
        <taxon>Metabacillus</taxon>
    </lineage>
</organism>
<dbReference type="RefSeq" id="WP_145581325.1">
    <property type="nucleotide sequence ID" value="NZ_JAUSTZ010000008.1"/>
</dbReference>
<dbReference type="InterPro" id="IPR029044">
    <property type="entry name" value="Nucleotide-diphossugar_trans"/>
</dbReference>
<dbReference type="SUPFAM" id="SSF53448">
    <property type="entry name" value="Nucleotide-diphospho-sugar transferases"/>
    <property type="match status" value="1"/>
</dbReference>
<dbReference type="Gene3D" id="3.90.550.10">
    <property type="entry name" value="Spore Coat Polysaccharide Biosynthesis Protein SpsA, Chain A"/>
    <property type="match status" value="1"/>
</dbReference>
<reference evidence="3 4" key="1">
    <citation type="submission" date="2023-07" db="EMBL/GenBank/DDBJ databases">
        <title>Genomic Encyclopedia of Type Strains, Phase IV (KMG-IV): sequencing the most valuable type-strain genomes for metagenomic binning, comparative biology and taxonomic classification.</title>
        <authorList>
            <person name="Goeker M."/>
        </authorList>
    </citation>
    <scope>NUCLEOTIDE SEQUENCE [LARGE SCALE GENOMIC DNA]</scope>
    <source>
        <strain evidence="3 4">DSM 17723</strain>
    </source>
</reference>
<accession>A0ABT9Z798</accession>
<evidence type="ECO:0000313" key="4">
    <source>
        <dbReference type="Proteomes" id="UP001232245"/>
    </source>
</evidence>
<comment type="caution">
    <text evidence="3">The sequence shown here is derived from an EMBL/GenBank/DDBJ whole genome shotgun (WGS) entry which is preliminary data.</text>
</comment>
<dbReference type="Proteomes" id="UP001232245">
    <property type="component" value="Unassembled WGS sequence"/>
</dbReference>